<dbReference type="RefSeq" id="WP_146811341.1">
    <property type="nucleotide sequence ID" value="NZ_BJXX01000153.1"/>
</dbReference>
<dbReference type="EMBL" id="BJXX01000153">
    <property type="protein sequence ID" value="GEN35831.1"/>
    <property type="molecule type" value="Genomic_DNA"/>
</dbReference>
<accession>A0A511VBU6</accession>
<keyword evidence="2" id="KW-1185">Reference proteome</keyword>
<comment type="caution">
    <text evidence="1">The sequence shown here is derived from an EMBL/GenBank/DDBJ whole genome shotgun (WGS) entry which is preliminary data.</text>
</comment>
<dbReference type="Proteomes" id="UP000321157">
    <property type="component" value="Unassembled WGS sequence"/>
</dbReference>
<dbReference type="AlphaFoldDB" id="A0A511VBU6"/>
<proteinExistence type="predicted"/>
<organism evidence="1 2">
    <name type="scientific">Aneurinibacillus danicus</name>
    <dbReference type="NCBI Taxonomy" id="267746"/>
    <lineage>
        <taxon>Bacteria</taxon>
        <taxon>Bacillati</taxon>
        <taxon>Bacillota</taxon>
        <taxon>Bacilli</taxon>
        <taxon>Bacillales</taxon>
        <taxon>Paenibacillaceae</taxon>
        <taxon>Aneurinibacillus group</taxon>
        <taxon>Aneurinibacillus</taxon>
    </lineage>
</organism>
<gene>
    <name evidence="1" type="ORF">ADA01nite_32910</name>
</gene>
<protein>
    <submittedName>
        <fullName evidence="1">Uncharacterized protein</fullName>
    </submittedName>
</protein>
<reference evidence="1 2" key="1">
    <citation type="submission" date="2019-07" db="EMBL/GenBank/DDBJ databases">
        <title>Whole genome shotgun sequence of Aneurinibacillus danicus NBRC 102444.</title>
        <authorList>
            <person name="Hosoyama A."/>
            <person name="Uohara A."/>
            <person name="Ohji S."/>
            <person name="Ichikawa N."/>
        </authorList>
    </citation>
    <scope>NUCLEOTIDE SEQUENCE [LARGE SCALE GENOMIC DNA]</scope>
    <source>
        <strain evidence="1 2">NBRC 102444</strain>
    </source>
</reference>
<sequence>MKNQTQTLVKIIRIANEGFLCRPYKTIGVYSHHGDFTDIVITNLAQEVRATKANMNAYQSDEMRGCFCFLDGFDEKQINQDGELCYRVGHKRNIGYLPADELVFVRNVRPDGKQKIIEEYWVEHKIPDKEEPWLYPSFADIYAWIQMPLSLAVERLQEHTRINGTTKEIVSEIYLREEQVNRMVVETHTSTLFNKIGRQLLSLIKKEK</sequence>
<evidence type="ECO:0000313" key="1">
    <source>
        <dbReference type="EMBL" id="GEN35831.1"/>
    </source>
</evidence>
<evidence type="ECO:0000313" key="2">
    <source>
        <dbReference type="Proteomes" id="UP000321157"/>
    </source>
</evidence>
<name>A0A511VBU6_9BACL</name>
<dbReference type="OrthoDB" id="2679512at2"/>